<evidence type="ECO:0000256" key="2">
    <source>
        <dbReference type="ARBA" id="ARBA00022630"/>
    </source>
</evidence>
<dbReference type="Pfam" id="PF14759">
    <property type="entry name" value="Reductase_C"/>
    <property type="match status" value="1"/>
</dbReference>
<proteinExistence type="predicted"/>
<dbReference type="Proteomes" id="UP000429644">
    <property type="component" value="Unassembled WGS sequence"/>
</dbReference>
<sequence length="355" mass="37158">VLVGCRSLDDTALKDPAWFEAEDVDLRLGDPAVRLDTDKRSVVTASGATYKYDCAVIAAGLVPRWLPSTQGLARVHVLRSAEDLLSLRADVAASRNALVVGGGFIGCEVATSLVELGLDVTLVEPQPTPLAVALGERAGALVARLHRAAGVDVRCGVHVESVESTGDGVEVTVSDGRLERFDLVLCGIGSDPAVSWLEDSGVRVGDGVLCDESGRTSAPGVWALGDIAAWSRPGGGHHRAEHWTRTVDQARVVAAAILGEPVTTQPTPAYVWSDQAGLKIQIIGETNRADEVVVLEDDRRKFLCAYGVAGRLVGVAGAGVPDKVARLGRLVAEDAALQDALAQLQARGPQHLAGL</sequence>
<comment type="cofactor">
    <cofactor evidence="1">
        <name>FAD</name>
        <dbReference type="ChEBI" id="CHEBI:57692"/>
    </cofactor>
</comment>
<dbReference type="PANTHER" id="PTHR43557">
    <property type="entry name" value="APOPTOSIS-INDUCING FACTOR 1"/>
    <property type="match status" value="1"/>
</dbReference>
<dbReference type="Pfam" id="PF07992">
    <property type="entry name" value="Pyr_redox_2"/>
    <property type="match status" value="1"/>
</dbReference>
<feature type="non-terminal residue" evidence="7">
    <location>
        <position position="1"/>
    </location>
</feature>
<evidence type="ECO:0000313" key="8">
    <source>
        <dbReference type="Proteomes" id="UP000429644"/>
    </source>
</evidence>
<evidence type="ECO:0000313" key="7">
    <source>
        <dbReference type="EMBL" id="MPV90483.1"/>
    </source>
</evidence>
<evidence type="ECO:0000256" key="4">
    <source>
        <dbReference type="ARBA" id="ARBA00023002"/>
    </source>
</evidence>
<accession>A0A7J9V1K0</accession>
<dbReference type="InterPro" id="IPR016156">
    <property type="entry name" value="FAD/NAD-linked_Rdtase_dimer_sf"/>
</dbReference>
<dbReference type="SUPFAM" id="SSF51905">
    <property type="entry name" value="FAD/NAD(P)-binding domain"/>
    <property type="match status" value="1"/>
</dbReference>
<dbReference type="GO" id="GO:0016651">
    <property type="term" value="F:oxidoreductase activity, acting on NAD(P)H"/>
    <property type="evidence" value="ECO:0007669"/>
    <property type="project" value="TreeGrafter"/>
</dbReference>
<dbReference type="GO" id="GO:0005737">
    <property type="term" value="C:cytoplasm"/>
    <property type="evidence" value="ECO:0007669"/>
    <property type="project" value="TreeGrafter"/>
</dbReference>
<dbReference type="Gene3D" id="3.30.390.30">
    <property type="match status" value="1"/>
</dbReference>
<dbReference type="EMBL" id="WHPD01003772">
    <property type="protein sequence ID" value="MPV90483.1"/>
    <property type="molecule type" value="Genomic_DNA"/>
</dbReference>
<evidence type="ECO:0000256" key="1">
    <source>
        <dbReference type="ARBA" id="ARBA00001974"/>
    </source>
</evidence>
<reference evidence="7 8" key="1">
    <citation type="submission" date="2019-10" db="EMBL/GenBank/DDBJ databases">
        <title>Georgenia wutianyii sp. nov. and Georgenia yuyongxinii sp. nov. isolated from plateau pika (Ochotona curzoniae) in the Qinghai-Tibet plateau of China.</title>
        <authorList>
            <person name="Tian Z."/>
        </authorList>
    </citation>
    <scope>NUCLEOTIDE SEQUENCE [LARGE SCALE GENOMIC DNA]</scope>
    <source>
        <strain evidence="7 8">JCM 15130</strain>
    </source>
</reference>
<feature type="domain" description="FAD/NAD(P)-binding" evidence="5">
    <location>
        <begin position="22"/>
        <end position="250"/>
    </location>
</feature>
<dbReference type="InterPro" id="IPR050446">
    <property type="entry name" value="FAD-oxidoreductase/Apoptosis"/>
</dbReference>
<organism evidence="7 8">
    <name type="scientific">Georgenia ruanii</name>
    <dbReference type="NCBI Taxonomy" id="348442"/>
    <lineage>
        <taxon>Bacteria</taxon>
        <taxon>Bacillati</taxon>
        <taxon>Actinomycetota</taxon>
        <taxon>Actinomycetes</taxon>
        <taxon>Micrococcales</taxon>
        <taxon>Bogoriellaceae</taxon>
        <taxon>Georgenia</taxon>
    </lineage>
</organism>
<keyword evidence="8" id="KW-1185">Reference proteome</keyword>
<dbReference type="AlphaFoldDB" id="A0A7J9V1K0"/>
<keyword evidence="3" id="KW-0274">FAD</keyword>
<comment type="caution">
    <text evidence="7">The sequence shown here is derived from an EMBL/GenBank/DDBJ whole genome shotgun (WGS) entry which is preliminary data.</text>
</comment>
<dbReference type="InterPro" id="IPR036188">
    <property type="entry name" value="FAD/NAD-bd_sf"/>
</dbReference>
<evidence type="ECO:0000259" key="6">
    <source>
        <dbReference type="Pfam" id="PF14759"/>
    </source>
</evidence>
<dbReference type="InterPro" id="IPR023753">
    <property type="entry name" value="FAD/NAD-binding_dom"/>
</dbReference>
<feature type="domain" description="Reductase C-terminal" evidence="6">
    <location>
        <begin position="270"/>
        <end position="340"/>
    </location>
</feature>
<dbReference type="SUPFAM" id="SSF55424">
    <property type="entry name" value="FAD/NAD-linked reductases, dimerisation (C-terminal) domain"/>
    <property type="match status" value="1"/>
</dbReference>
<protein>
    <submittedName>
        <fullName evidence="7">FAD-dependent oxidoreductase</fullName>
    </submittedName>
</protein>
<evidence type="ECO:0000259" key="5">
    <source>
        <dbReference type="Pfam" id="PF07992"/>
    </source>
</evidence>
<dbReference type="InterPro" id="IPR028202">
    <property type="entry name" value="Reductase_C"/>
</dbReference>
<dbReference type="PANTHER" id="PTHR43557:SF2">
    <property type="entry name" value="RIESKE DOMAIN-CONTAINING PROTEIN-RELATED"/>
    <property type="match status" value="1"/>
</dbReference>
<keyword evidence="4" id="KW-0560">Oxidoreductase</keyword>
<name>A0A7J9V1K0_9MICO</name>
<gene>
    <name evidence="7" type="ORF">GB882_17555</name>
</gene>
<dbReference type="PRINTS" id="PR00368">
    <property type="entry name" value="FADPNR"/>
</dbReference>
<dbReference type="Gene3D" id="3.50.50.60">
    <property type="entry name" value="FAD/NAD(P)-binding domain"/>
    <property type="match status" value="2"/>
</dbReference>
<dbReference type="PRINTS" id="PR00411">
    <property type="entry name" value="PNDRDTASEI"/>
</dbReference>
<keyword evidence="2" id="KW-0285">Flavoprotein</keyword>
<evidence type="ECO:0000256" key="3">
    <source>
        <dbReference type="ARBA" id="ARBA00022827"/>
    </source>
</evidence>